<name>A0A0M9GM51_9HYPH</name>
<dbReference type="EMBL" id="JXMU01000017">
    <property type="protein sequence ID" value="KPB00709.1"/>
    <property type="molecule type" value="Genomic_DNA"/>
</dbReference>
<dbReference type="AlphaFoldDB" id="A0A0M9GM51"/>
<protein>
    <recommendedName>
        <fullName evidence="3">Flagellar protein</fullName>
    </recommendedName>
</protein>
<reference evidence="1 2" key="1">
    <citation type="submission" date="2015-01" db="EMBL/GenBank/DDBJ databases">
        <title>Ahrensia donghaiensis sp. nov., a novel dimethylsulphoniopropionate-cleavage bacterium isolated from seawater and emended descriptions of the genus Ahrensia and Ahrensia kielensis.</title>
        <authorList>
            <person name="Liu J."/>
        </authorList>
    </citation>
    <scope>NUCLEOTIDE SEQUENCE [LARGE SCALE GENOMIC DNA]</scope>
    <source>
        <strain evidence="1 2">LZD062</strain>
    </source>
</reference>
<evidence type="ECO:0008006" key="3">
    <source>
        <dbReference type="Google" id="ProtNLM"/>
    </source>
</evidence>
<dbReference type="PATRIC" id="fig|1514904.3.peg.1211"/>
<dbReference type="Proteomes" id="UP000038011">
    <property type="component" value="Unassembled WGS sequence"/>
</dbReference>
<keyword evidence="2" id="KW-1185">Reference proteome</keyword>
<accession>A0A0M9GM51</accession>
<proteinExistence type="predicted"/>
<evidence type="ECO:0000313" key="1">
    <source>
        <dbReference type="EMBL" id="KPB00709.1"/>
    </source>
</evidence>
<dbReference type="STRING" id="1514904.SU32_11840"/>
<comment type="caution">
    <text evidence="1">The sequence shown here is derived from an EMBL/GenBank/DDBJ whole genome shotgun (WGS) entry which is preliminary data.</text>
</comment>
<evidence type="ECO:0000313" key="2">
    <source>
        <dbReference type="Proteomes" id="UP000038011"/>
    </source>
</evidence>
<gene>
    <name evidence="1" type="ORF">SU32_11840</name>
</gene>
<sequence length="176" mass="19364">MSNRSSKNKKPWFDRGDVGLGVFLVTVTGWSLFLPFDAYTNPTRYAPPEMVFSRQQPGAEDSLAYMAGGRALFDLADGRFKPANPLPEVDQIMTGTVGGETVKAVDTPMPKIIAKDVQLLAGDKRRAMIMSDDGIYIVSRQSRLPGGARVRALIEEDGESRLVTNRYVVLRAGQKK</sequence>
<organism evidence="1 2">
    <name type="scientific">Ahrensia marina</name>
    <dbReference type="NCBI Taxonomy" id="1514904"/>
    <lineage>
        <taxon>Bacteria</taxon>
        <taxon>Pseudomonadati</taxon>
        <taxon>Pseudomonadota</taxon>
        <taxon>Alphaproteobacteria</taxon>
        <taxon>Hyphomicrobiales</taxon>
        <taxon>Ahrensiaceae</taxon>
        <taxon>Ahrensia</taxon>
    </lineage>
</organism>